<sequence length="1346" mass="149553">ESKAYLQNELAGTQEDTDMPPGTVTIGPNASEDGANLGPGGLDYRKSGSLWMIARIFRVAMLKGEERYTIIIMGFTVETDKEMGLLPSGKSVGVSDTIPNMDQLEVRQKQAKEKSGMHYLNFWMIEGCLYLDQSLSGFQGASQYLDSVLAHLTPKLDSMIETGENQAQVDEMEQELTIFHILRIVILATVQSIDELTEWGARSMSRGPSYPVISSIAVSLFHVGVGLLERSLGEGGPDADMAIECHIRAIQLIPESDPILPSLQRSLGTAYYYPASAGHPPAESVHTDYMRAIQCYRDAAFLTSPQHDEFSDTLKGLRKLIQKFTHETNRLEDIDFAIECASQIIKFIPKGYPLLSRWFDILAGFYHRKLELFSNPDDADRAIELLNTAISSQPGDPELLFDLYLHLGTVHERRHQCLGQAQDLVVAIEHYQNSLLLVPGNSSPTGSHSMGSLLTVLGGAYWKKFTQVGELGDLDVAMAYHYQAISQTPDGHPRLAKNFTSIGAIYAKRYECLGDPEDIAKALEWVHQALRVTPEEPDALTHLGSYYVQRFKILGRLGDIDDSINYLGKALDLSLEEPFRIMALNNVGEAHHSRYKRFGNLEDLDRAMHYFTMAKTHAEASKEPSISIPGILGNLGMVHVERYKIFEKQEDINKAIQEMKLAESLNLQDSRVVPSLRINLGNALMSRHYKLNEDCDINEAIRLFTEGLAQIPPESPSRSMMLSNLGAVYLHRSRKQLNHEDIKAAVSFLSQASSSLPSEHPDTARVLNILGKAYRAQFEYSGETPYLHSASDHFRRAAQHSAGRPIIRFKAAIGWAGVASRYSPSEHLQAYQIGMDLVPQLIWLGLSINQRYSQEAMCLVGDVTLEAAAVAIQFGKYETALEWLEQGRSVVWGQTLQLRTPLDELAVADASLAENLMHVARELHEIQAMGVDTSNPPIMADSYKSPEMASQRQRYLAQEFEEIVGKIRQKPEFENFLQPKRAAELMRIPERGPVVVVNTHKLRCDALIVIPGKQMITHVALPNFSSQKAAACRARIESEHMIIRDRGVKKIGPFHGEKNGFQKILLELWEGIVKPVLDCLGYTASHASTDDLPHLTWCTTGTLSFLPDVRRPAYDQPGARVFDYAISSYTPTLTALVAKSPLSISQNPRLLLVGQECTPGHNPLPGTRDELSRIRKYAQLQLSYTQLEGSNATTDAVLNAMGEHEWIHLACHAHQNIRSPLDSGFFLHDGTLSLLRISRKQFKGKGLAFLSACQTAKGDKELSEEAVHLASGMLMAGYPAVIATMWSVADEDAPLVADMVYAQLVGKGQAHHQDAAKALHVAVSKLREKVGMDAFARWVPYIHIGN</sequence>
<dbReference type="InterPro" id="IPR024983">
    <property type="entry name" value="CHAT_dom"/>
</dbReference>
<dbReference type="Gene3D" id="1.25.40.10">
    <property type="entry name" value="Tetratricopeptide repeat domain"/>
    <property type="match status" value="2"/>
</dbReference>
<evidence type="ECO:0000313" key="6">
    <source>
        <dbReference type="Proteomes" id="UP000663850"/>
    </source>
</evidence>
<organism evidence="5 6">
    <name type="scientific">Rhizoctonia solani</name>
    <dbReference type="NCBI Taxonomy" id="456999"/>
    <lineage>
        <taxon>Eukaryota</taxon>
        <taxon>Fungi</taxon>
        <taxon>Dikarya</taxon>
        <taxon>Basidiomycota</taxon>
        <taxon>Agaricomycotina</taxon>
        <taxon>Agaricomycetes</taxon>
        <taxon>Cantharellales</taxon>
        <taxon>Ceratobasidiaceae</taxon>
        <taxon>Rhizoctonia</taxon>
    </lineage>
</organism>
<dbReference type="EMBL" id="CAJMWZ010006344">
    <property type="protein sequence ID" value="CAE6520354.1"/>
    <property type="molecule type" value="Genomic_DNA"/>
</dbReference>
<evidence type="ECO:0000256" key="3">
    <source>
        <dbReference type="SAM" id="MobiDB-lite"/>
    </source>
</evidence>
<evidence type="ECO:0000313" key="5">
    <source>
        <dbReference type="EMBL" id="CAE6520354.1"/>
    </source>
</evidence>
<dbReference type="InterPro" id="IPR011990">
    <property type="entry name" value="TPR-like_helical_dom_sf"/>
</dbReference>
<reference evidence="5" key="1">
    <citation type="submission" date="2021-01" db="EMBL/GenBank/DDBJ databases">
        <authorList>
            <person name="Kaushik A."/>
        </authorList>
    </citation>
    <scope>NUCLEOTIDE SEQUENCE</scope>
    <source>
        <strain evidence="5">Type strain: AG8-Rh-89/</strain>
    </source>
</reference>
<evidence type="ECO:0000256" key="1">
    <source>
        <dbReference type="ARBA" id="ARBA00022803"/>
    </source>
</evidence>
<keyword evidence="1" id="KW-0802">TPR repeat</keyword>
<dbReference type="GO" id="GO:0005680">
    <property type="term" value="C:anaphase-promoting complex"/>
    <property type="evidence" value="ECO:0007669"/>
    <property type="project" value="UniProtKB-ARBA"/>
</dbReference>
<dbReference type="PANTHER" id="PTHR12558:SF13">
    <property type="entry name" value="CELL DIVISION CYCLE PROTEIN 27 HOMOLOG"/>
    <property type="match status" value="1"/>
</dbReference>
<evidence type="ECO:0000259" key="4">
    <source>
        <dbReference type="Pfam" id="PF12770"/>
    </source>
</evidence>
<comment type="caution">
    <text evidence="5">The sequence shown here is derived from an EMBL/GenBank/DDBJ whole genome shotgun (WGS) entry which is preliminary data.</text>
</comment>
<name>A0A8H3HMA7_9AGAM</name>
<feature type="domain" description="CHAT" evidence="4">
    <location>
        <begin position="1065"/>
        <end position="1346"/>
    </location>
</feature>
<protein>
    <recommendedName>
        <fullName evidence="4">CHAT domain-containing protein</fullName>
    </recommendedName>
</protein>
<proteinExistence type="inferred from homology"/>
<dbReference type="SUPFAM" id="SSF48452">
    <property type="entry name" value="TPR-like"/>
    <property type="match status" value="1"/>
</dbReference>
<dbReference type="SUPFAM" id="SSF81901">
    <property type="entry name" value="HCP-like"/>
    <property type="match status" value="1"/>
</dbReference>
<feature type="non-terminal residue" evidence="5">
    <location>
        <position position="1"/>
    </location>
</feature>
<evidence type="ECO:0000256" key="2">
    <source>
        <dbReference type="ARBA" id="ARBA00038210"/>
    </source>
</evidence>
<accession>A0A8H3HMA7</accession>
<feature type="region of interest" description="Disordered" evidence="3">
    <location>
        <begin position="10"/>
        <end position="38"/>
    </location>
</feature>
<comment type="similarity">
    <text evidence="2">Belongs to the APC3/CDC27 family.</text>
</comment>
<dbReference type="Pfam" id="PF12770">
    <property type="entry name" value="CHAT"/>
    <property type="match status" value="1"/>
</dbReference>
<dbReference type="Proteomes" id="UP000663850">
    <property type="component" value="Unassembled WGS sequence"/>
</dbReference>
<dbReference type="PANTHER" id="PTHR12558">
    <property type="entry name" value="CELL DIVISION CYCLE 16,23,27"/>
    <property type="match status" value="1"/>
</dbReference>
<dbReference type="OrthoDB" id="630895at2759"/>
<gene>
    <name evidence="5" type="ORF">RDB_LOCUS117239</name>
</gene>